<proteinExistence type="predicted"/>
<evidence type="ECO:0000313" key="2">
    <source>
        <dbReference type="Proteomes" id="UP000241550"/>
    </source>
</evidence>
<keyword evidence="2" id="KW-1185">Reference proteome</keyword>
<reference evidence="1 2" key="1">
    <citation type="submission" date="2017-06" db="EMBL/GenBank/DDBJ databases">
        <title>The isolation and characterization of 16 novel Shigella-infecting phages from the environment.</title>
        <authorList>
            <person name="Doore S.M."/>
            <person name="Schrad J.R."/>
            <person name="Dover J.A."/>
            <person name="Parent K.N."/>
        </authorList>
    </citation>
    <scope>NUCLEOTIDE SEQUENCE [LARGE SCALE GENOMIC DNA]</scope>
</reference>
<sequence length="57" mass="6168">MKALFVMGYLLVLALFTLTGIFTALGLPLNDNVAVVMCVGGGFICFERLCKMCGVYE</sequence>
<evidence type="ECO:0000313" key="1">
    <source>
        <dbReference type="EMBL" id="AUV63122.1"/>
    </source>
</evidence>
<name>A0A2K9VL96_9CAUD</name>
<dbReference type="EMBL" id="MF327008">
    <property type="protein sequence ID" value="AUV63122.1"/>
    <property type="molecule type" value="Genomic_DNA"/>
</dbReference>
<protein>
    <submittedName>
        <fullName evidence="1">Uncharacterized protein</fullName>
    </submittedName>
</protein>
<organism evidence="1 2">
    <name type="scientific">Shigella phage Sf24</name>
    <dbReference type="NCBI Taxonomy" id="2024309"/>
    <lineage>
        <taxon>Viruses</taxon>
        <taxon>Duplodnaviria</taxon>
        <taxon>Heunggongvirae</taxon>
        <taxon>Uroviricota</taxon>
        <taxon>Caudoviricetes</taxon>
        <taxon>Pantevenvirales</taxon>
        <taxon>Straboviridae</taxon>
        <taxon>Tevenvirinae</taxon>
        <taxon>Tequatrovirus</taxon>
        <taxon>Tequatrovirus sf24</taxon>
    </lineage>
</organism>
<dbReference type="Proteomes" id="UP000241550">
    <property type="component" value="Segment"/>
</dbReference>
<gene>
    <name evidence="1" type="ORF">Sf24_gp113</name>
</gene>
<accession>A0A2K9VL96</accession>